<evidence type="ECO:0000313" key="2">
    <source>
        <dbReference type="Proteomes" id="UP000255163"/>
    </source>
</evidence>
<accession>A0A376F2D6</accession>
<protein>
    <submittedName>
        <fullName evidence="1">Uncharacterized protein</fullName>
    </submittedName>
</protein>
<dbReference type="Gene3D" id="3.40.50.300">
    <property type="entry name" value="P-loop containing nucleotide triphosphate hydrolases"/>
    <property type="match status" value="1"/>
</dbReference>
<evidence type="ECO:0000313" key="1">
    <source>
        <dbReference type="EMBL" id="STD17529.1"/>
    </source>
</evidence>
<dbReference type="EMBL" id="UFYI01000005">
    <property type="protein sequence ID" value="STD17529.1"/>
    <property type="molecule type" value="Genomic_DNA"/>
</dbReference>
<dbReference type="AlphaFoldDB" id="A0A376F2D6"/>
<organism evidence="1 2">
    <name type="scientific">Enterobacter asburiae</name>
    <dbReference type="NCBI Taxonomy" id="61645"/>
    <lineage>
        <taxon>Bacteria</taxon>
        <taxon>Pseudomonadati</taxon>
        <taxon>Pseudomonadota</taxon>
        <taxon>Gammaproteobacteria</taxon>
        <taxon>Enterobacterales</taxon>
        <taxon>Enterobacteriaceae</taxon>
        <taxon>Enterobacter</taxon>
        <taxon>Enterobacter cloacae complex</taxon>
    </lineage>
</organism>
<name>A0A376F2D6_ENTAS</name>
<dbReference type="InterPro" id="IPR027417">
    <property type="entry name" value="P-loop_NTPase"/>
</dbReference>
<dbReference type="SUPFAM" id="SSF52540">
    <property type="entry name" value="P-loop containing nucleoside triphosphate hydrolases"/>
    <property type="match status" value="1"/>
</dbReference>
<sequence>MNTVNKYIKNKTTQVKKAIYSSKVIILTGGEATGKTSILNLLRNSSSNTRSEKLDAWKTKAFGLTSTKLSINTIIIDGIERDCLLLDDSRLEITKLHALMDYLRFKHIRLVLTTTLNPKEFKELIGHKQVKTFVLEHVEDDSKEDKVNTLMNMIAKIENELKSLKSELANV</sequence>
<proteinExistence type="predicted"/>
<dbReference type="Proteomes" id="UP000255163">
    <property type="component" value="Unassembled WGS sequence"/>
</dbReference>
<dbReference type="RefSeq" id="WP_001569513.1">
    <property type="nucleotide sequence ID" value="NZ_CP011864.1"/>
</dbReference>
<gene>
    <name evidence="1" type="ORF">NCTC12123_00079</name>
</gene>
<reference evidence="1 2" key="1">
    <citation type="submission" date="2018-06" db="EMBL/GenBank/DDBJ databases">
        <authorList>
            <consortium name="Pathogen Informatics"/>
            <person name="Doyle S."/>
        </authorList>
    </citation>
    <scope>NUCLEOTIDE SEQUENCE [LARGE SCALE GENOMIC DNA]</scope>
    <source>
        <strain evidence="1 2">NCTC12123</strain>
    </source>
</reference>